<name>A0A6C0EMC0_9ZZZZ</name>
<evidence type="ECO:0000313" key="2">
    <source>
        <dbReference type="EMBL" id="QHT29439.1"/>
    </source>
</evidence>
<dbReference type="AlphaFoldDB" id="A0A6C0EMC0"/>
<dbReference type="PANTHER" id="PTHR43346">
    <property type="entry name" value="LIGAND BINDING DOMAIN PROTEIN, PUTATIVE (AFU_ORTHOLOGUE AFUA_6G14370)-RELATED"/>
    <property type="match status" value="1"/>
</dbReference>
<dbReference type="Pfam" id="PF07883">
    <property type="entry name" value="Cupin_2"/>
    <property type="match status" value="1"/>
</dbReference>
<dbReference type="InterPro" id="IPR052538">
    <property type="entry name" value="Flavonoid_dioxygenase-like"/>
</dbReference>
<organism evidence="2">
    <name type="scientific">viral metagenome</name>
    <dbReference type="NCBI Taxonomy" id="1070528"/>
    <lineage>
        <taxon>unclassified sequences</taxon>
        <taxon>metagenomes</taxon>
        <taxon>organismal metagenomes</taxon>
    </lineage>
</organism>
<sequence>MPKPYKGNIEKQTLRNRYYRRVLFTSKEMQLVLMKIRPRDEIGMEVHPKTSQFIRVEGGKGYAVVAGKRYNLKNGDALLVPSKTKHNIIAGKRGLRLYTIYAPPEHPPKTKELTNPLD</sequence>
<dbReference type="Gene3D" id="2.60.120.10">
    <property type="entry name" value="Jelly Rolls"/>
    <property type="match status" value="1"/>
</dbReference>
<dbReference type="EMBL" id="MN738877">
    <property type="protein sequence ID" value="QHT29439.1"/>
    <property type="molecule type" value="Genomic_DNA"/>
</dbReference>
<dbReference type="InterPro" id="IPR014710">
    <property type="entry name" value="RmlC-like_jellyroll"/>
</dbReference>
<proteinExistence type="predicted"/>
<accession>A0A6C0EMC0</accession>
<dbReference type="InterPro" id="IPR013096">
    <property type="entry name" value="Cupin_2"/>
</dbReference>
<dbReference type="PANTHER" id="PTHR43346:SF1">
    <property type="entry name" value="QUERCETIN 2,3-DIOXYGENASE-RELATED"/>
    <property type="match status" value="1"/>
</dbReference>
<dbReference type="InterPro" id="IPR011051">
    <property type="entry name" value="RmlC_Cupin_sf"/>
</dbReference>
<reference evidence="2" key="1">
    <citation type="journal article" date="2020" name="Nature">
        <title>Giant virus diversity and host interactions through global metagenomics.</title>
        <authorList>
            <person name="Schulz F."/>
            <person name="Roux S."/>
            <person name="Paez-Espino D."/>
            <person name="Jungbluth S."/>
            <person name="Walsh D.A."/>
            <person name="Denef V.J."/>
            <person name="McMahon K.D."/>
            <person name="Konstantinidis K.T."/>
            <person name="Eloe-Fadrosh E.A."/>
            <person name="Kyrpides N.C."/>
            <person name="Woyke T."/>
        </authorList>
    </citation>
    <scope>NUCLEOTIDE SEQUENCE</scope>
    <source>
        <strain evidence="2">GVMAG-M-3300005589-24</strain>
    </source>
</reference>
<dbReference type="SUPFAM" id="SSF51182">
    <property type="entry name" value="RmlC-like cupins"/>
    <property type="match status" value="1"/>
</dbReference>
<dbReference type="CDD" id="cd02223">
    <property type="entry name" value="cupin_Bh2720-like"/>
    <property type="match status" value="1"/>
</dbReference>
<evidence type="ECO:0000259" key="1">
    <source>
        <dbReference type="Pfam" id="PF07883"/>
    </source>
</evidence>
<protein>
    <recommendedName>
        <fullName evidence="1">Cupin type-2 domain-containing protein</fullName>
    </recommendedName>
</protein>
<feature type="domain" description="Cupin type-2" evidence="1">
    <location>
        <begin position="33"/>
        <end position="99"/>
    </location>
</feature>